<dbReference type="SUPFAM" id="SSF53850">
    <property type="entry name" value="Periplasmic binding protein-like II"/>
    <property type="match status" value="1"/>
</dbReference>
<evidence type="ECO:0008006" key="11">
    <source>
        <dbReference type="Google" id="ProtNLM"/>
    </source>
</evidence>
<accession>A0AA39KWK7</accession>
<name>A0AA39KWK7_9HYME</name>
<keyword evidence="5 8" id="KW-0472">Membrane</keyword>
<keyword evidence="2" id="KW-1003">Cell membrane</keyword>
<keyword evidence="3 8" id="KW-0812">Transmembrane</keyword>
<evidence type="ECO:0000313" key="10">
    <source>
        <dbReference type="Proteomes" id="UP001168990"/>
    </source>
</evidence>
<dbReference type="PANTHER" id="PTHR42643">
    <property type="entry name" value="IONOTROPIC RECEPTOR 20A-RELATED"/>
    <property type="match status" value="1"/>
</dbReference>
<reference evidence="9" key="2">
    <citation type="submission" date="2023-03" db="EMBL/GenBank/DDBJ databases">
        <authorList>
            <person name="Inwood S.N."/>
            <person name="Skelly J.G."/>
            <person name="Guhlin J."/>
            <person name="Harrop T.W.R."/>
            <person name="Goldson S.G."/>
            <person name="Dearden P.K."/>
        </authorList>
    </citation>
    <scope>NUCLEOTIDE SEQUENCE</scope>
    <source>
        <strain evidence="9">Irish</strain>
        <tissue evidence="9">Whole body</tissue>
    </source>
</reference>
<dbReference type="AlphaFoldDB" id="A0AA39KWK7"/>
<dbReference type="EMBL" id="JAQQBS010000001">
    <property type="protein sequence ID" value="KAK0176633.1"/>
    <property type="molecule type" value="Genomic_DNA"/>
</dbReference>
<dbReference type="GO" id="GO:0005886">
    <property type="term" value="C:plasma membrane"/>
    <property type="evidence" value="ECO:0007669"/>
    <property type="project" value="UniProtKB-SubCell"/>
</dbReference>
<proteinExistence type="predicted"/>
<keyword evidence="10" id="KW-1185">Reference proteome</keyword>
<dbReference type="Proteomes" id="UP001168990">
    <property type="component" value="Unassembled WGS sequence"/>
</dbReference>
<evidence type="ECO:0000256" key="6">
    <source>
        <dbReference type="ARBA" id="ARBA00023170"/>
    </source>
</evidence>
<dbReference type="InterPro" id="IPR052192">
    <property type="entry name" value="Insect_Ionotropic_Sensory_Rcpt"/>
</dbReference>
<sequence>MLSSINGLNMKILEINDEPVIKKMAVKILTKCYSDFKSLIIYANSDLSIVESLQKSSLFAVTIISNLPINNQTIDQQIESPLFLITPNSQMQFQEILLAFKSSKWWNIKTPFIILDELNQQCENAREILETAWKMNIIKSFFLCINSNQAPMIYTYNPYTNRAPKPWKIVPNNNQQSNGWTMYSKSLKKGKICKSLNFDRTKNLDGSIIRAVVNLPLNYSWIPNKDYNEDLLEKMYAVDALIAKALKHSLNITFVFNVEEDGFDRTENITGFYKRLENGVSDIAICLRSRYMSRDFQMSYSLIYSGLYLVTNNRGFYTPLEKIKNYYGLVTLVSILIILSMTYFVIVISGRRRRWAFAGFEILRLLINTGLHSRMNTLAKKIFFAMIFLYFMIIHATFQGHLAAFLTKNEYRKNVEKLEDLKDSRYNVIYGGPVITPFITDPLLKKKFVVSHPNCGPLIIGNDSAACIADIFWVLKLVFDNQLHLSREPISGTVYVLQTRDDWPLKERVDTFFMWFEQSQVGISFFEKKLKAESERQKKVLAMTGHNVRPVSLAMVSFGFYILIMGLSFATVVFFVERRWHGKKLNKPTRRSRIINPRR</sequence>
<feature type="transmembrane region" description="Helical" evidence="8">
    <location>
        <begin position="382"/>
        <end position="406"/>
    </location>
</feature>
<evidence type="ECO:0000256" key="7">
    <source>
        <dbReference type="ARBA" id="ARBA00023180"/>
    </source>
</evidence>
<comment type="caution">
    <text evidence="9">The sequence shown here is derived from an EMBL/GenBank/DDBJ whole genome shotgun (WGS) entry which is preliminary data.</text>
</comment>
<comment type="subcellular location">
    <subcellularLocation>
        <location evidence="1">Cell membrane</location>
        <topology evidence="1">Multi-pass membrane protein</topology>
    </subcellularLocation>
</comment>
<evidence type="ECO:0000256" key="4">
    <source>
        <dbReference type="ARBA" id="ARBA00022989"/>
    </source>
</evidence>
<dbReference type="PANTHER" id="PTHR42643:SF30">
    <property type="entry name" value="IONOTROPIC RECEPTOR 40A-RELATED"/>
    <property type="match status" value="1"/>
</dbReference>
<evidence type="ECO:0000256" key="8">
    <source>
        <dbReference type="SAM" id="Phobius"/>
    </source>
</evidence>
<keyword evidence="7" id="KW-0325">Glycoprotein</keyword>
<feature type="transmembrane region" description="Helical" evidence="8">
    <location>
        <begin position="553"/>
        <end position="576"/>
    </location>
</feature>
<evidence type="ECO:0000256" key="3">
    <source>
        <dbReference type="ARBA" id="ARBA00022692"/>
    </source>
</evidence>
<gene>
    <name evidence="9" type="ORF">PV328_000750</name>
</gene>
<evidence type="ECO:0000313" key="9">
    <source>
        <dbReference type="EMBL" id="KAK0176633.1"/>
    </source>
</evidence>
<organism evidence="9 10">
    <name type="scientific">Microctonus aethiopoides</name>
    <dbReference type="NCBI Taxonomy" id="144406"/>
    <lineage>
        <taxon>Eukaryota</taxon>
        <taxon>Metazoa</taxon>
        <taxon>Ecdysozoa</taxon>
        <taxon>Arthropoda</taxon>
        <taxon>Hexapoda</taxon>
        <taxon>Insecta</taxon>
        <taxon>Pterygota</taxon>
        <taxon>Neoptera</taxon>
        <taxon>Endopterygota</taxon>
        <taxon>Hymenoptera</taxon>
        <taxon>Apocrita</taxon>
        <taxon>Ichneumonoidea</taxon>
        <taxon>Braconidae</taxon>
        <taxon>Euphorinae</taxon>
        <taxon>Microctonus</taxon>
    </lineage>
</organism>
<feature type="transmembrane region" description="Helical" evidence="8">
    <location>
        <begin position="326"/>
        <end position="348"/>
    </location>
</feature>
<keyword evidence="6" id="KW-0675">Receptor</keyword>
<evidence type="ECO:0000256" key="1">
    <source>
        <dbReference type="ARBA" id="ARBA00004651"/>
    </source>
</evidence>
<protein>
    <recommendedName>
        <fullName evidence="11">Ionotropic receptor</fullName>
    </recommendedName>
</protein>
<evidence type="ECO:0000256" key="2">
    <source>
        <dbReference type="ARBA" id="ARBA00022475"/>
    </source>
</evidence>
<evidence type="ECO:0000256" key="5">
    <source>
        <dbReference type="ARBA" id="ARBA00023136"/>
    </source>
</evidence>
<keyword evidence="4 8" id="KW-1133">Transmembrane helix</keyword>
<reference evidence="9" key="1">
    <citation type="journal article" date="2023" name="bioRxiv">
        <title>Scaffold-level genome assemblies of two parasitoid biocontrol wasps reveal the parthenogenesis mechanism and an associated novel virus.</title>
        <authorList>
            <person name="Inwood S."/>
            <person name="Skelly J."/>
            <person name="Guhlin J."/>
            <person name="Harrop T."/>
            <person name="Goldson S."/>
            <person name="Dearden P."/>
        </authorList>
    </citation>
    <scope>NUCLEOTIDE SEQUENCE</scope>
    <source>
        <strain evidence="9">Irish</strain>
        <tissue evidence="9">Whole body</tissue>
    </source>
</reference>